<proteinExistence type="predicted"/>
<feature type="signal peptide" evidence="2">
    <location>
        <begin position="1"/>
        <end position="19"/>
    </location>
</feature>
<feature type="compositionally biased region" description="Basic and acidic residues" evidence="1">
    <location>
        <begin position="39"/>
        <end position="60"/>
    </location>
</feature>
<reference evidence="3 4" key="1">
    <citation type="submission" date="2022-10" db="EMBL/GenBank/DDBJ databases">
        <title>Host association and intracellularity evolved multiple times independently in the Rickettsiales.</title>
        <authorList>
            <person name="Castelli M."/>
            <person name="Nardi T."/>
            <person name="Gammuto L."/>
            <person name="Bellinzona G."/>
            <person name="Sabaneyeva E."/>
            <person name="Potekhin A."/>
            <person name="Serra V."/>
            <person name="Petroni G."/>
            <person name="Sassera D."/>
        </authorList>
    </citation>
    <scope>NUCLEOTIDE SEQUENCE [LARGE SCALE GENOMIC DNA]</scope>
    <source>
        <strain evidence="3 4">Kr 154-4</strain>
    </source>
</reference>
<sequence length="60" mass="6999">MNKIITILLALAFSTVAIATDSKKHEDNTNKEHHKNTEHHKEKAEHPDNKHETEKHKKHN</sequence>
<dbReference type="EMBL" id="CP112932">
    <property type="protein sequence ID" value="WPY00481.1"/>
    <property type="molecule type" value="Genomic_DNA"/>
</dbReference>
<evidence type="ECO:0000256" key="2">
    <source>
        <dbReference type="SAM" id="SignalP"/>
    </source>
</evidence>
<keyword evidence="4" id="KW-1185">Reference proteome</keyword>
<feature type="chain" id="PRO_5047510681" evidence="2">
    <location>
        <begin position="20"/>
        <end position="60"/>
    </location>
</feature>
<name>A0ABZ0US86_9RICK</name>
<evidence type="ECO:0000256" key="1">
    <source>
        <dbReference type="SAM" id="MobiDB-lite"/>
    </source>
</evidence>
<evidence type="ECO:0000313" key="4">
    <source>
        <dbReference type="Proteomes" id="UP001326613"/>
    </source>
</evidence>
<accession>A0ABZ0US86</accession>
<organism evidence="3 4">
    <name type="scientific">Candidatus Trichorickettsia mobilis</name>
    <dbReference type="NCBI Taxonomy" id="1346319"/>
    <lineage>
        <taxon>Bacteria</taxon>
        <taxon>Pseudomonadati</taxon>
        <taxon>Pseudomonadota</taxon>
        <taxon>Alphaproteobacteria</taxon>
        <taxon>Rickettsiales</taxon>
        <taxon>Rickettsiaceae</taxon>
        <taxon>Rickettsieae</taxon>
        <taxon>Candidatus Trichorickettsia</taxon>
    </lineage>
</organism>
<dbReference type="RefSeq" id="WP_323738544.1">
    <property type="nucleotide sequence ID" value="NZ_CP112932.1"/>
</dbReference>
<gene>
    <name evidence="3" type="ORF">Trichorick_00359</name>
</gene>
<feature type="compositionally biased region" description="Basic and acidic residues" evidence="1">
    <location>
        <begin position="21"/>
        <end position="31"/>
    </location>
</feature>
<evidence type="ECO:0000313" key="3">
    <source>
        <dbReference type="EMBL" id="WPY00481.1"/>
    </source>
</evidence>
<feature type="region of interest" description="Disordered" evidence="1">
    <location>
        <begin position="19"/>
        <end position="60"/>
    </location>
</feature>
<keyword evidence="2" id="KW-0732">Signal</keyword>
<dbReference type="Proteomes" id="UP001326613">
    <property type="component" value="Chromosome"/>
</dbReference>
<protein>
    <submittedName>
        <fullName evidence="3">Uncharacterized protein</fullName>
    </submittedName>
</protein>